<keyword evidence="2" id="KW-0238">DNA-binding</keyword>
<dbReference type="AlphaFoldDB" id="A0A455SJ69"/>
<evidence type="ECO:0000256" key="3">
    <source>
        <dbReference type="ARBA" id="ARBA00023163"/>
    </source>
</evidence>
<dbReference type="GO" id="GO:0043565">
    <property type="term" value="F:sequence-specific DNA binding"/>
    <property type="evidence" value="ECO:0007669"/>
    <property type="project" value="InterPro"/>
</dbReference>
<keyword evidence="3" id="KW-0804">Transcription</keyword>
<dbReference type="PANTHER" id="PTHR46796">
    <property type="entry name" value="HTH-TYPE TRANSCRIPTIONAL ACTIVATOR RHAS-RELATED"/>
    <property type="match status" value="1"/>
</dbReference>
<dbReference type="Pfam" id="PF12833">
    <property type="entry name" value="HTH_18"/>
    <property type="match status" value="1"/>
</dbReference>
<sequence length="224" mass="25009">MIIFDENRASDSPVVETVWHCRSGQASTFLSRAVSQWEIVIMKQHGTMSITVRGPETRATTACCPEEAEFLGITFTLGTFMPLLPTTDRLDGEVILPLATKRSFWLYGAAWQFPDYDNADTFVDRLLRAGLLVRDPIVDAALQGHLKEYSLRTVQRRFLRATGLTVSAVRQIERAHKAEALLERGVSILDTVELAGYADQAHLTRSLKRFVGRTPAQVSGNVCR</sequence>
<keyword evidence="1" id="KW-0805">Transcription regulation</keyword>
<reference evidence="5" key="1">
    <citation type="submission" date="2018-12" db="EMBL/GenBank/DDBJ databases">
        <title>Novel natural products biosynthetic potential of the class Ktedonobacteria.</title>
        <authorList>
            <person name="Zheng Y."/>
            <person name="Saitou A."/>
            <person name="Wang C.M."/>
            <person name="Toyoda A."/>
            <person name="Minakuchi Y."/>
            <person name="Sekiguchi Y."/>
            <person name="Ueda K."/>
            <person name="Takano H."/>
            <person name="Sakai Y."/>
            <person name="Yokota A."/>
            <person name="Yabe S."/>
        </authorList>
    </citation>
    <scope>NUCLEOTIDE SEQUENCE</scope>
    <source>
        <strain evidence="5">COM3</strain>
    </source>
</reference>
<dbReference type="SMART" id="SM00342">
    <property type="entry name" value="HTH_ARAC"/>
    <property type="match status" value="1"/>
</dbReference>
<dbReference type="Gene3D" id="1.10.10.60">
    <property type="entry name" value="Homeodomain-like"/>
    <property type="match status" value="1"/>
</dbReference>
<name>A0A455SJ69_9CHLR</name>
<proteinExistence type="predicted"/>
<dbReference type="InterPro" id="IPR018060">
    <property type="entry name" value="HTH_AraC"/>
</dbReference>
<evidence type="ECO:0000313" key="5">
    <source>
        <dbReference type="EMBL" id="BBH86999.1"/>
    </source>
</evidence>
<dbReference type="EMBL" id="AP019376">
    <property type="protein sequence ID" value="BBH86999.1"/>
    <property type="molecule type" value="Genomic_DNA"/>
</dbReference>
<evidence type="ECO:0000259" key="4">
    <source>
        <dbReference type="PROSITE" id="PS01124"/>
    </source>
</evidence>
<evidence type="ECO:0000256" key="2">
    <source>
        <dbReference type="ARBA" id="ARBA00023125"/>
    </source>
</evidence>
<evidence type="ECO:0000256" key="1">
    <source>
        <dbReference type="ARBA" id="ARBA00023015"/>
    </source>
</evidence>
<feature type="domain" description="HTH araC/xylS-type" evidence="4">
    <location>
        <begin position="149"/>
        <end position="221"/>
    </location>
</feature>
<organism evidence="5">
    <name type="scientific">Thermosporothrix sp. COM3</name>
    <dbReference type="NCBI Taxonomy" id="2490863"/>
    <lineage>
        <taxon>Bacteria</taxon>
        <taxon>Bacillati</taxon>
        <taxon>Chloroflexota</taxon>
        <taxon>Ktedonobacteria</taxon>
        <taxon>Ktedonobacterales</taxon>
        <taxon>Thermosporotrichaceae</taxon>
        <taxon>Thermosporothrix</taxon>
    </lineage>
</organism>
<dbReference type="InterPro" id="IPR050204">
    <property type="entry name" value="AraC_XylS_family_regulators"/>
</dbReference>
<dbReference type="PANTHER" id="PTHR46796:SF15">
    <property type="entry name" value="BLL1074 PROTEIN"/>
    <property type="match status" value="1"/>
</dbReference>
<dbReference type="PROSITE" id="PS01124">
    <property type="entry name" value="HTH_ARAC_FAMILY_2"/>
    <property type="match status" value="1"/>
</dbReference>
<protein>
    <submittedName>
        <fullName evidence="5">AraC family transcriptional regulator</fullName>
    </submittedName>
</protein>
<gene>
    <name evidence="5" type="ORF">KTC_17500</name>
</gene>
<accession>A0A455SJ69</accession>
<dbReference type="GO" id="GO:0003700">
    <property type="term" value="F:DNA-binding transcription factor activity"/>
    <property type="evidence" value="ECO:0007669"/>
    <property type="project" value="InterPro"/>
</dbReference>